<gene>
    <name evidence="2" type="ORF">CP970_24540</name>
</gene>
<dbReference type="KEGG" id="ska:CP970_24540"/>
<sequence>MLHTVRRVPPGVEQGGSKSLPALRAARIAGSGAASGATPGWLSLRTTRISHKVPEADTDSVP</sequence>
<feature type="region of interest" description="Disordered" evidence="1">
    <location>
        <begin position="31"/>
        <end position="62"/>
    </location>
</feature>
<evidence type="ECO:0000313" key="2">
    <source>
        <dbReference type="EMBL" id="QEU93655.1"/>
    </source>
</evidence>
<protein>
    <submittedName>
        <fullName evidence="2">Uncharacterized protein</fullName>
    </submittedName>
</protein>
<reference evidence="2 3" key="1">
    <citation type="submission" date="2017-09" db="EMBL/GenBank/DDBJ databases">
        <authorList>
            <person name="Lee N."/>
            <person name="Cho B.-K."/>
        </authorList>
    </citation>
    <scope>NUCLEOTIDE SEQUENCE [LARGE SCALE GENOMIC DNA]</scope>
    <source>
        <strain evidence="2 3">ATCC 12853</strain>
    </source>
</reference>
<dbReference type="AlphaFoldDB" id="A0A5J6GIA1"/>
<organism evidence="2 3">
    <name type="scientific">Streptomyces kanamyceticus</name>
    <dbReference type="NCBI Taxonomy" id="1967"/>
    <lineage>
        <taxon>Bacteria</taxon>
        <taxon>Bacillati</taxon>
        <taxon>Actinomycetota</taxon>
        <taxon>Actinomycetes</taxon>
        <taxon>Kitasatosporales</taxon>
        <taxon>Streptomycetaceae</taxon>
        <taxon>Streptomyces</taxon>
    </lineage>
</organism>
<dbReference type="EMBL" id="CP023699">
    <property type="protein sequence ID" value="QEU93655.1"/>
    <property type="molecule type" value="Genomic_DNA"/>
</dbReference>
<evidence type="ECO:0000256" key="1">
    <source>
        <dbReference type="SAM" id="MobiDB-lite"/>
    </source>
</evidence>
<name>A0A5J6GIA1_STRKN</name>
<dbReference type="Proteomes" id="UP000325529">
    <property type="component" value="Chromosome"/>
</dbReference>
<proteinExistence type="predicted"/>
<keyword evidence="3" id="KW-1185">Reference proteome</keyword>
<evidence type="ECO:0000313" key="3">
    <source>
        <dbReference type="Proteomes" id="UP000325529"/>
    </source>
</evidence>
<accession>A0A5J6GIA1</accession>